<dbReference type="EMBL" id="JBBPBM010000117">
    <property type="protein sequence ID" value="KAK8506553.1"/>
    <property type="molecule type" value="Genomic_DNA"/>
</dbReference>
<dbReference type="PANTHER" id="PTHR44083:SF30">
    <property type="entry name" value="TOPLESS-LIKE PROTEIN"/>
    <property type="match status" value="1"/>
</dbReference>
<dbReference type="PANTHER" id="PTHR44083">
    <property type="entry name" value="TOPLESS-RELATED PROTEIN 1-RELATED"/>
    <property type="match status" value="1"/>
</dbReference>
<dbReference type="Proteomes" id="UP001472677">
    <property type="component" value="Unassembled WGS sequence"/>
</dbReference>
<protein>
    <submittedName>
        <fullName evidence="1">Uncharacterized protein</fullName>
    </submittedName>
</protein>
<proteinExistence type="predicted"/>
<keyword evidence="2" id="KW-1185">Reference proteome</keyword>
<dbReference type="InterPro" id="IPR027728">
    <property type="entry name" value="Topless_fam"/>
</dbReference>
<accession>A0ABR2BHC1</accession>
<organism evidence="1 2">
    <name type="scientific">Hibiscus sabdariffa</name>
    <name type="common">roselle</name>
    <dbReference type="NCBI Taxonomy" id="183260"/>
    <lineage>
        <taxon>Eukaryota</taxon>
        <taxon>Viridiplantae</taxon>
        <taxon>Streptophyta</taxon>
        <taxon>Embryophyta</taxon>
        <taxon>Tracheophyta</taxon>
        <taxon>Spermatophyta</taxon>
        <taxon>Magnoliopsida</taxon>
        <taxon>eudicotyledons</taxon>
        <taxon>Gunneridae</taxon>
        <taxon>Pentapetalae</taxon>
        <taxon>rosids</taxon>
        <taxon>malvids</taxon>
        <taxon>Malvales</taxon>
        <taxon>Malvaceae</taxon>
        <taxon>Malvoideae</taxon>
        <taxon>Hibiscus</taxon>
    </lineage>
</organism>
<evidence type="ECO:0000313" key="2">
    <source>
        <dbReference type="Proteomes" id="UP001472677"/>
    </source>
</evidence>
<name>A0ABR2BHC1_9ROSI</name>
<gene>
    <name evidence="1" type="ORF">V6N12_073508</name>
</gene>
<reference evidence="1 2" key="1">
    <citation type="journal article" date="2024" name="G3 (Bethesda)">
        <title>Genome assembly of Hibiscus sabdariffa L. provides insights into metabolisms of medicinal natural products.</title>
        <authorList>
            <person name="Kim T."/>
        </authorList>
    </citation>
    <scope>NUCLEOTIDE SEQUENCE [LARGE SCALE GENOMIC DNA]</scope>
    <source>
        <strain evidence="1">TK-2024</strain>
        <tissue evidence="1">Old leaves</tissue>
    </source>
</reference>
<comment type="caution">
    <text evidence="1">The sequence shown here is derived from an EMBL/GenBank/DDBJ whole genome shotgun (WGS) entry which is preliminary data.</text>
</comment>
<evidence type="ECO:0000313" key="1">
    <source>
        <dbReference type="EMBL" id="KAK8506553.1"/>
    </source>
</evidence>
<sequence length="237" mass="26828">MTMDEESDDLDDSTKTLLELPQDKTPISDGFDDLMMDLLEATIEYVDEQCVVGVQLREGNQLNVIDYDNHIDHEWVINAREKELMKPKSLETAEAVELKAKMNVVVKQSMSSPISQQFQLSTAKLIVVLTLVKKQLLAYEDVVERNLGFEVEKKGAFISKLEDTFTAILTFLDTVYELLNGMCLLKCTTMSYKADNRMLFLCGTNKNEESFIVEWNESGGDAKRTYQGLCKNPSAIV</sequence>